<comment type="catalytic activity">
    <reaction evidence="8">
        <text>a 2'-deoxycytidine in DNA + S-adenosyl-L-methionine = an N(4)-methyl-2'-deoxycytidine in DNA + S-adenosyl-L-homocysteine + H(+)</text>
        <dbReference type="Rhea" id="RHEA:16857"/>
        <dbReference type="Rhea" id="RHEA-COMP:11369"/>
        <dbReference type="Rhea" id="RHEA-COMP:13674"/>
        <dbReference type="ChEBI" id="CHEBI:15378"/>
        <dbReference type="ChEBI" id="CHEBI:57856"/>
        <dbReference type="ChEBI" id="CHEBI:59789"/>
        <dbReference type="ChEBI" id="CHEBI:85452"/>
        <dbReference type="ChEBI" id="CHEBI:137933"/>
        <dbReference type="EC" id="2.1.1.113"/>
    </reaction>
</comment>
<keyword evidence="4" id="KW-0949">S-adenosyl-L-methionine</keyword>
<evidence type="ECO:0000256" key="9">
    <source>
        <dbReference type="SAM" id="MobiDB-lite"/>
    </source>
</evidence>
<dbReference type="InterPro" id="IPR002941">
    <property type="entry name" value="DNA_methylase_N4/N6"/>
</dbReference>
<keyword evidence="2" id="KW-0489">Methyltransferase</keyword>
<dbReference type="Gene3D" id="3.40.50.150">
    <property type="entry name" value="Vaccinia Virus protein VP39"/>
    <property type="match status" value="2"/>
</dbReference>
<evidence type="ECO:0000259" key="10">
    <source>
        <dbReference type="Pfam" id="PF01555"/>
    </source>
</evidence>
<dbReference type="EMBL" id="SRKY01000001">
    <property type="protein sequence ID" value="THH38617.1"/>
    <property type="molecule type" value="Genomic_DNA"/>
</dbReference>
<feature type="domain" description="DNA methylase N-4/N-6" evidence="10">
    <location>
        <begin position="107"/>
        <end position="152"/>
    </location>
</feature>
<evidence type="ECO:0000256" key="4">
    <source>
        <dbReference type="ARBA" id="ARBA00022691"/>
    </source>
</evidence>
<feature type="region of interest" description="Disordered" evidence="9">
    <location>
        <begin position="1"/>
        <end position="33"/>
    </location>
</feature>
<evidence type="ECO:0000256" key="7">
    <source>
        <dbReference type="ARBA" id="ARBA00047942"/>
    </source>
</evidence>
<dbReference type="AlphaFoldDB" id="A0A4S4NIQ6"/>
<dbReference type="GO" id="GO:0008170">
    <property type="term" value="F:N-methyltransferase activity"/>
    <property type="evidence" value="ECO:0007669"/>
    <property type="project" value="InterPro"/>
</dbReference>
<dbReference type="Pfam" id="PF01555">
    <property type="entry name" value="N6_N4_Mtase"/>
    <property type="match status" value="1"/>
</dbReference>
<dbReference type="GO" id="GO:0003677">
    <property type="term" value="F:DNA binding"/>
    <property type="evidence" value="ECO:0007669"/>
    <property type="project" value="UniProtKB-KW"/>
</dbReference>
<evidence type="ECO:0000256" key="5">
    <source>
        <dbReference type="ARBA" id="ARBA00022747"/>
    </source>
</evidence>
<dbReference type="GO" id="GO:0009307">
    <property type="term" value="P:DNA restriction-modification system"/>
    <property type="evidence" value="ECO:0007669"/>
    <property type="project" value="UniProtKB-KW"/>
</dbReference>
<evidence type="ECO:0000256" key="2">
    <source>
        <dbReference type="ARBA" id="ARBA00022603"/>
    </source>
</evidence>
<name>A0A4S4NIQ6_9RHOB</name>
<evidence type="ECO:0000256" key="6">
    <source>
        <dbReference type="ARBA" id="ARBA00023125"/>
    </source>
</evidence>
<gene>
    <name evidence="11" type="ORF">E4Z66_03345</name>
</gene>
<sequence length="488" mass="54776">MTRHIVQPSGMLHSDSASCGVPQAAHSVPNQEHNDHDGVSMTLSDINPESESASLVGDLYRHYRALERDIRVNEKSTRTTYRSPVNFIESMQKPRHRWFPYKEGFSPSFVEEFLTTRVSINGGLVVDPFSGSGTTALVAGELGFRGLGFDVSPLTDFVARTKAVVMSAKELRSLKSYLLDFANSPLGSRASNPNNTTVERYFEPEVLDALLRAKGFFSEIDCPKISSLFKLAFLSAIEPFSTHRKAGNGVKRKTNYEWPTAETDSVLAVKHFMGEILEMFASDIEQTPNFYPPEFLQRSCLGDSLSEEVEDVSAVLTSPPYANCFDYSKIYMSELWLGDFFESKADQQAFREASVRSHVHATWADRYCEFGVPVVDEIIRPYIEEQDLWSPRIGSMLSGYFADLGNLLTNLKPRMRNGGKLGFVVGNSFYGGVAVATDLLLAELGRSRGYEVEEVRVYRGIIPSSQQFRKLGNNRKYMRESMVVLRRS</sequence>
<dbReference type="SUPFAM" id="SSF53335">
    <property type="entry name" value="S-adenosyl-L-methionine-dependent methyltransferases"/>
    <property type="match status" value="1"/>
</dbReference>
<dbReference type="PROSITE" id="PS00093">
    <property type="entry name" value="N4_MTASE"/>
    <property type="match status" value="1"/>
</dbReference>
<keyword evidence="5" id="KW-0680">Restriction system</keyword>
<evidence type="ECO:0000256" key="3">
    <source>
        <dbReference type="ARBA" id="ARBA00022679"/>
    </source>
</evidence>
<dbReference type="GO" id="GO:0009007">
    <property type="term" value="F:site-specific DNA-methyltransferase (adenine-specific) activity"/>
    <property type="evidence" value="ECO:0007669"/>
    <property type="project" value="UniProtKB-EC"/>
</dbReference>
<dbReference type="Proteomes" id="UP000306602">
    <property type="component" value="Unassembled WGS sequence"/>
</dbReference>
<dbReference type="InterPro" id="IPR017985">
    <property type="entry name" value="MeTrfase_CN4_CS"/>
</dbReference>
<dbReference type="GO" id="GO:0015667">
    <property type="term" value="F:site-specific DNA-methyltransferase (cytosine-N4-specific) activity"/>
    <property type="evidence" value="ECO:0007669"/>
    <property type="project" value="UniProtKB-EC"/>
</dbReference>
<comment type="catalytic activity">
    <reaction evidence="7">
        <text>a 2'-deoxyadenosine in DNA + S-adenosyl-L-methionine = an N(6)-methyl-2'-deoxyadenosine in DNA + S-adenosyl-L-homocysteine + H(+)</text>
        <dbReference type="Rhea" id="RHEA:15197"/>
        <dbReference type="Rhea" id="RHEA-COMP:12418"/>
        <dbReference type="Rhea" id="RHEA-COMP:12419"/>
        <dbReference type="ChEBI" id="CHEBI:15378"/>
        <dbReference type="ChEBI" id="CHEBI:57856"/>
        <dbReference type="ChEBI" id="CHEBI:59789"/>
        <dbReference type="ChEBI" id="CHEBI:90615"/>
        <dbReference type="ChEBI" id="CHEBI:90616"/>
        <dbReference type="EC" id="2.1.1.72"/>
    </reaction>
</comment>
<dbReference type="OrthoDB" id="8901552at2"/>
<keyword evidence="6" id="KW-0238">DNA-binding</keyword>
<organism evidence="11 12">
    <name type="scientific">Aliishimia ponticola</name>
    <dbReference type="NCBI Taxonomy" id="2499833"/>
    <lineage>
        <taxon>Bacteria</taxon>
        <taxon>Pseudomonadati</taxon>
        <taxon>Pseudomonadota</taxon>
        <taxon>Alphaproteobacteria</taxon>
        <taxon>Rhodobacterales</taxon>
        <taxon>Paracoccaceae</taxon>
        <taxon>Aliishimia</taxon>
    </lineage>
</organism>
<comment type="similarity">
    <text evidence="1">Belongs to the N(4)/N(6)-methyltransferase family. N(4) subfamily.</text>
</comment>
<evidence type="ECO:0000256" key="1">
    <source>
        <dbReference type="ARBA" id="ARBA00010203"/>
    </source>
</evidence>
<protein>
    <recommendedName>
        <fullName evidence="10">DNA methylase N-4/N-6 domain-containing protein</fullName>
    </recommendedName>
</protein>
<accession>A0A4S4NIQ6</accession>
<evidence type="ECO:0000313" key="11">
    <source>
        <dbReference type="EMBL" id="THH38617.1"/>
    </source>
</evidence>
<comment type="caution">
    <text evidence="11">The sequence shown here is derived from an EMBL/GenBank/DDBJ whole genome shotgun (WGS) entry which is preliminary data.</text>
</comment>
<keyword evidence="3" id="KW-0808">Transferase</keyword>
<reference evidence="11 12" key="1">
    <citation type="submission" date="2019-04" db="EMBL/GenBank/DDBJ databases">
        <title>Shimia ponticola sp. nov., isolated from seawater.</title>
        <authorList>
            <person name="Kim Y.-O."/>
            <person name="Yoon J.-H."/>
        </authorList>
    </citation>
    <scope>NUCLEOTIDE SEQUENCE [LARGE SCALE GENOMIC DNA]</scope>
    <source>
        <strain evidence="11 12">MYP11</strain>
    </source>
</reference>
<keyword evidence="12" id="KW-1185">Reference proteome</keyword>
<dbReference type="InterPro" id="IPR029063">
    <property type="entry name" value="SAM-dependent_MTases_sf"/>
</dbReference>
<proteinExistence type="inferred from homology"/>
<evidence type="ECO:0000256" key="8">
    <source>
        <dbReference type="ARBA" id="ARBA00049120"/>
    </source>
</evidence>
<evidence type="ECO:0000313" key="12">
    <source>
        <dbReference type="Proteomes" id="UP000306602"/>
    </source>
</evidence>
<dbReference type="GO" id="GO:0032259">
    <property type="term" value="P:methylation"/>
    <property type="evidence" value="ECO:0007669"/>
    <property type="project" value="UniProtKB-KW"/>
</dbReference>